<evidence type="ECO:0000313" key="4">
    <source>
        <dbReference type="EMBL" id="OIJ11906.1"/>
    </source>
</evidence>
<evidence type="ECO:0000313" key="10">
    <source>
        <dbReference type="EMBL" id="QOY37128.1"/>
    </source>
</evidence>
<dbReference type="EMBL" id="CP063356">
    <property type="protein sequence ID" value="QOY36912.1"/>
    <property type="molecule type" value="Genomic_DNA"/>
</dbReference>
<dbReference type="EMBL" id="LQXD01000132">
    <property type="protein sequence ID" value="OIJ11906.1"/>
    <property type="molecule type" value="Genomic_DNA"/>
</dbReference>
<dbReference type="AlphaFoldDB" id="A0A1S2LHP9"/>
<dbReference type="Pfam" id="PF13542">
    <property type="entry name" value="HTH_Tnp_ISL3"/>
    <property type="match status" value="1"/>
</dbReference>
<evidence type="ECO:0000259" key="2">
    <source>
        <dbReference type="Pfam" id="PF13542"/>
    </source>
</evidence>
<evidence type="ECO:0000313" key="7">
    <source>
        <dbReference type="EMBL" id="QOY35146.1"/>
    </source>
</evidence>
<dbReference type="EMBL" id="CP063356">
    <property type="protein sequence ID" value="QOY37128.1"/>
    <property type="molecule type" value="Genomic_DNA"/>
</dbReference>
<evidence type="ECO:0000313" key="8">
    <source>
        <dbReference type="EMBL" id="QOY36472.1"/>
    </source>
</evidence>
<evidence type="ECO:0000313" key="6">
    <source>
        <dbReference type="EMBL" id="QOY34262.1"/>
    </source>
</evidence>
<dbReference type="InterPro" id="IPR032877">
    <property type="entry name" value="Transposase_HTH"/>
</dbReference>
<dbReference type="KEGG" id="aia:AWH56_020960"/>
<dbReference type="Pfam" id="PF14690">
    <property type="entry name" value="Zn_ribbon_ISL3"/>
    <property type="match status" value="1"/>
</dbReference>
<dbReference type="InterPro" id="IPR029261">
    <property type="entry name" value="Transposase_Znf"/>
</dbReference>
<dbReference type="InterPro" id="IPR002560">
    <property type="entry name" value="Transposase_DDE"/>
</dbReference>
<dbReference type="InterPro" id="IPR047951">
    <property type="entry name" value="Transpos_ISL3"/>
</dbReference>
<evidence type="ECO:0000259" key="1">
    <source>
        <dbReference type="Pfam" id="PF01610"/>
    </source>
</evidence>
<dbReference type="KEGG" id="aia:AWH56_005660"/>
<dbReference type="EMBL" id="CP063356">
    <property type="protein sequence ID" value="QOY34262.1"/>
    <property type="molecule type" value="Genomic_DNA"/>
</dbReference>
<dbReference type="OrthoDB" id="6197054at2"/>
<dbReference type="EMBL" id="LQXD01000106">
    <property type="protein sequence ID" value="OIJ16325.1"/>
    <property type="molecule type" value="Genomic_DNA"/>
</dbReference>
<dbReference type="EMBL" id="CP063356">
    <property type="protein sequence ID" value="QOY35146.1"/>
    <property type="molecule type" value="Genomic_DNA"/>
</dbReference>
<dbReference type="Pfam" id="PF01610">
    <property type="entry name" value="DDE_Tnp_ISL3"/>
    <property type="match status" value="1"/>
</dbReference>
<reference evidence="6 12" key="2">
    <citation type="journal article" date="2017" name="Genome Announc.">
        <title>Draft Genome Sequences of Four Alkaliphilic Bacteria Belonging to the Anaerobacillus Genus.</title>
        <authorList>
            <person name="Bassil N.M."/>
            <person name="Lloyd J.R."/>
        </authorList>
    </citation>
    <scope>NUCLEOTIDE SEQUENCE [LARGE SCALE GENOMIC DNA]</scope>
    <source>
        <strain evidence="6 12">NB2006</strain>
    </source>
</reference>
<dbReference type="EMBL" id="CP063356">
    <property type="protein sequence ID" value="QOY36472.1"/>
    <property type="molecule type" value="Genomic_DNA"/>
</dbReference>
<dbReference type="RefSeq" id="WP_071317230.1">
    <property type="nucleotide sequence ID" value="NZ_CP063356.2"/>
</dbReference>
<feature type="domain" description="Transposase IS204/IS1001/IS1096/IS1165 helix-turn-helix" evidence="2">
    <location>
        <begin position="99"/>
        <end position="149"/>
    </location>
</feature>
<protein>
    <submittedName>
        <fullName evidence="4">ISL3 family transposase</fullName>
    </submittedName>
</protein>
<dbReference type="PANTHER" id="PTHR33498:SF1">
    <property type="entry name" value="TRANSPOSASE FOR INSERTION SEQUENCE ELEMENT IS1557"/>
    <property type="match status" value="1"/>
</dbReference>
<feature type="domain" description="Transposase IS204/IS1001/IS1096/IS1165 zinc-finger" evidence="3">
    <location>
        <begin position="48"/>
        <end position="93"/>
    </location>
</feature>
<dbReference type="NCBIfam" id="NF033550">
    <property type="entry name" value="transpos_ISL3"/>
    <property type="match status" value="1"/>
</dbReference>
<evidence type="ECO:0000259" key="3">
    <source>
        <dbReference type="Pfam" id="PF14690"/>
    </source>
</evidence>
<gene>
    <name evidence="8" type="ORF">AWH56_001910</name>
    <name evidence="9" type="ORF">AWH56_004485</name>
    <name evidence="10" type="ORF">AWH56_005660</name>
    <name evidence="11" type="ORF">AWH56_011410</name>
    <name evidence="6" type="ORF">AWH56_016180</name>
    <name evidence="7" type="ORF">AWH56_020960</name>
    <name evidence="5" type="ORF">AWH56_11460</name>
    <name evidence="4" type="ORF">AWH56_15130</name>
</gene>
<dbReference type="KEGG" id="aia:AWH56_004485"/>
<evidence type="ECO:0000313" key="12">
    <source>
        <dbReference type="Proteomes" id="UP000180175"/>
    </source>
</evidence>
<evidence type="ECO:0000313" key="11">
    <source>
        <dbReference type="EMBL" id="QOY38085.1"/>
    </source>
</evidence>
<dbReference type="KEGG" id="aia:AWH56_001910"/>
<name>A0A1S2LHP9_9BACI</name>
<evidence type="ECO:0000313" key="5">
    <source>
        <dbReference type="EMBL" id="OIJ16325.1"/>
    </source>
</evidence>
<accession>A0A1S2LHP9</accession>
<organism evidence="4 12">
    <name type="scientific">Anaerobacillus isosaccharinicus</name>
    <dbReference type="NCBI Taxonomy" id="1532552"/>
    <lineage>
        <taxon>Bacteria</taxon>
        <taxon>Bacillati</taxon>
        <taxon>Bacillota</taxon>
        <taxon>Bacilli</taxon>
        <taxon>Bacillales</taxon>
        <taxon>Bacillaceae</taxon>
        <taxon>Anaerobacillus</taxon>
    </lineage>
</organism>
<dbReference type="KEGG" id="aia:AWH56_016180"/>
<proteinExistence type="predicted"/>
<dbReference type="KEGG" id="aia:AWH56_011410"/>
<reference evidence="4 12" key="1">
    <citation type="submission" date="2016-10" db="EMBL/GenBank/DDBJ databases">
        <title>Draft genome sequences of four alkaliphilic bacteria belonging to the Anaerobacillus genus.</title>
        <authorList>
            <person name="Bassil N.M."/>
            <person name="Lloyd J.R."/>
        </authorList>
    </citation>
    <scope>NUCLEOTIDE SEQUENCE [LARGE SCALE GENOMIC DNA]</scope>
    <source>
        <strain evidence="4 12">NB2006</strain>
    </source>
</reference>
<reference evidence="6 12" key="3">
    <citation type="journal article" date="2019" name="Int. J. Syst. Evol. Microbiol.">
        <title>Anaerobacillus isosaccharinicus sp. nov., an alkaliphilic bacterium which degrades isosaccharinic acid.</title>
        <authorList>
            <person name="Bassil N.M."/>
            <person name="Lloyd J.R."/>
        </authorList>
    </citation>
    <scope>NUCLEOTIDE SEQUENCE [LARGE SCALE GENOMIC DNA]</scope>
    <source>
        <strain evidence="6 12">NB2006</strain>
    </source>
</reference>
<keyword evidence="12" id="KW-1185">Reference proteome</keyword>
<dbReference type="Proteomes" id="UP000180175">
    <property type="component" value="Chromosome"/>
</dbReference>
<dbReference type="PANTHER" id="PTHR33498">
    <property type="entry name" value="TRANSPOSASE FOR INSERTION SEQUENCE ELEMENT IS1557"/>
    <property type="match status" value="1"/>
</dbReference>
<feature type="domain" description="Transposase IS204/IS1001/IS1096/IS1165 DDE" evidence="1">
    <location>
        <begin position="164"/>
        <end position="397"/>
    </location>
</feature>
<sequence>MQDFEKEYRLFQEALDIQDPWYIEDYKLVKSSDQFHVFLDFKRGAKFPCPHCGNEHNGVHDIANDDRMWRHKDFWQYQTYLHARLPRIKCDICDKVLTVQVDWSRPKAGFTWLFEAQVMQLMKEMPVAAVAREVNEHDTRLWRVFHYYVQKNMDELDLSNITRIAVDETSSRRGHRYVTLFVDVDSKRVIFAIEGKDASVIQSFKQHLENKGIEATSILECCCDMSPAFIKGIEEAFPKAHITFDKFHVMKLVNEAVDKVRRQEQNDEPLLKKTRYLWLKNSQNLSQSQHEKLMKLKDSHLNTAKAYRLRLALQGLWSTSQMFSGWYFDDWYNWAIRSRLEPIVDVARTLKRHEKGILRWFASRMTNGLLEGINSLVQASKRKARGYRSIENFIAMIYATANKFTLRVKPHA</sequence>
<dbReference type="EMBL" id="CP063356">
    <property type="protein sequence ID" value="QOY38085.1"/>
    <property type="molecule type" value="Genomic_DNA"/>
</dbReference>
<reference evidence="6" key="4">
    <citation type="submission" date="2020-10" db="EMBL/GenBank/DDBJ databases">
        <authorList>
            <person name="Bassil N.M."/>
            <person name="Lloyd J.R."/>
        </authorList>
    </citation>
    <scope>NUCLEOTIDE SEQUENCE</scope>
    <source>
        <strain evidence="6">NB2006</strain>
    </source>
</reference>
<evidence type="ECO:0000313" key="9">
    <source>
        <dbReference type="EMBL" id="QOY36912.1"/>
    </source>
</evidence>